<reference evidence="1 2" key="1">
    <citation type="submission" date="2021-01" db="EMBL/GenBank/DDBJ databases">
        <title>Whole genome shotgun sequence of Planobispora longispora NBRC 13918.</title>
        <authorList>
            <person name="Komaki H."/>
            <person name="Tamura T."/>
        </authorList>
    </citation>
    <scope>NUCLEOTIDE SEQUENCE [LARGE SCALE GENOMIC DNA]</scope>
    <source>
        <strain evidence="1 2">NBRC 13918</strain>
    </source>
</reference>
<dbReference type="AlphaFoldDB" id="A0A8J3W610"/>
<accession>A0A8J3W610</accession>
<evidence type="ECO:0000313" key="1">
    <source>
        <dbReference type="EMBL" id="GIH77165.1"/>
    </source>
</evidence>
<dbReference type="Proteomes" id="UP000616724">
    <property type="component" value="Unassembled WGS sequence"/>
</dbReference>
<keyword evidence="2" id="KW-1185">Reference proteome</keyword>
<gene>
    <name evidence="1" type="ORF">Plo01_35940</name>
</gene>
<evidence type="ECO:0000313" key="2">
    <source>
        <dbReference type="Proteomes" id="UP000616724"/>
    </source>
</evidence>
<dbReference type="EMBL" id="BOOH01000026">
    <property type="protein sequence ID" value="GIH77165.1"/>
    <property type="molecule type" value="Genomic_DNA"/>
</dbReference>
<organism evidence="1 2">
    <name type="scientific">Planobispora longispora</name>
    <dbReference type="NCBI Taxonomy" id="28887"/>
    <lineage>
        <taxon>Bacteria</taxon>
        <taxon>Bacillati</taxon>
        <taxon>Actinomycetota</taxon>
        <taxon>Actinomycetes</taxon>
        <taxon>Streptosporangiales</taxon>
        <taxon>Streptosporangiaceae</taxon>
        <taxon>Planobispora</taxon>
    </lineage>
</organism>
<sequence length="79" mass="8457">MLRGRDALAALVLADAPLGDSGEIRDLSLSDAVLGEEADHPSEITTLAHAFHVLTCENSLKYLSHSLLIHSHGGVPFPW</sequence>
<proteinExistence type="predicted"/>
<protein>
    <submittedName>
        <fullName evidence="1">Uncharacterized protein</fullName>
    </submittedName>
</protein>
<name>A0A8J3W610_9ACTN</name>
<comment type="caution">
    <text evidence="1">The sequence shown here is derived from an EMBL/GenBank/DDBJ whole genome shotgun (WGS) entry which is preliminary data.</text>
</comment>